<proteinExistence type="inferred from homology"/>
<evidence type="ECO:0000256" key="1">
    <source>
        <dbReference type="ARBA" id="ARBA00004141"/>
    </source>
</evidence>
<accession>A0ABS7MM21</accession>
<feature type="transmembrane region" description="Helical" evidence="7">
    <location>
        <begin position="49"/>
        <end position="76"/>
    </location>
</feature>
<feature type="transmembrane region" description="Helical" evidence="7">
    <location>
        <begin position="241"/>
        <end position="258"/>
    </location>
</feature>
<dbReference type="Gene3D" id="1.10.3470.10">
    <property type="entry name" value="ABC transporter involved in vitamin B12 uptake, BtuC"/>
    <property type="match status" value="1"/>
</dbReference>
<dbReference type="InterPro" id="IPR037294">
    <property type="entry name" value="ABC_BtuC-like"/>
</dbReference>
<dbReference type="SUPFAM" id="SSF81345">
    <property type="entry name" value="ABC transporter involved in vitamin B12 uptake, BtuC"/>
    <property type="match status" value="1"/>
</dbReference>
<keyword evidence="3 6" id="KW-0812">Transmembrane</keyword>
<protein>
    <submittedName>
        <fullName evidence="8">Metal ABC transporter permease</fullName>
    </submittedName>
</protein>
<organism evidence="8 9">
    <name type="scientific">Collinsella ureilytica</name>
    <dbReference type="NCBI Taxonomy" id="2869515"/>
    <lineage>
        <taxon>Bacteria</taxon>
        <taxon>Bacillati</taxon>
        <taxon>Actinomycetota</taxon>
        <taxon>Coriobacteriia</taxon>
        <taxon>Coriobacteriales</taxon>
        <taxon>Coriobacteriaceae</taxon>
        <taxon>Collinsella</taxon>
    </lineage>
</organism>
<keyword evidence="5 7" id="KW-0472">Membrane</keyword>
<keyword evidence="6" id="KW-0813">Transport</keyword>
<dbReference type="PANTHER" id="PTHR30477">
    <property type="entry name" value="ABC-TRANSPORTER METAL-BINDING PROTEIN"/>
    <property type="match status" value="1"/>
</dbReference>
<evidence type="ECO:0000313" key="9">
    <source>
        <dbReference type="Proteomes" id="UP000700908"/>
    </source>
</evidence>
<keyword evidence="9" id="KW-1185">Reference proteome</keyword>
<comment type="similarity">
    <text evidence="2 6">Belongs to the ABC-3 integral membrane protein family.</text>
</comment>
<dbReference type="Proteomes" id="UP000700908">
    <property type="component" value="Unassembled WGS sequence"/>
</dbReference>
<feature type="transmembrane region" description="Helical" evidence="7">
    <location>
        <begin position="88"/>
        <end position="108"/>
    </location>
</feature>
<gene>
    <name evidence="8" type="ORF">K6V98_07280</name>
</gene>
<evidence type="ECO:0000256" key="3">
    <source>
        <dbReference type="ARBA" id="ARBA00022692"/>
    </source>
</evidence>
<dbReference type="RefSeq" id="WP_222199868.1">
    <property type="nucleotide sequence ID" value="NZ_JAIMFO010000008.1"/>
</dbReference>
<dbReference type="PANTHER" id="PTHR30477:SF0">
    <property type="entry name" value="METAL TRANSPORT SYSTEM MEMBRANE PROTEIN TM_0125-RELATED"/>
    <property type="match status" value="1"/>
</dbReference>
<reference evidence="8 9" key="1">
    <citation type="submission" date="2021-08" db="EMBL/GenBank/DDBJ databases">
        <title>Collinsella faecalis sp. nov. isolated from swine faeces.</title>
        <authorList>
            <person name="Oh B.S."/>
            <person name="Lee J.H."/>
        </authorList>
    </citation>
    <scope>NUCLEOTIDE SEQUENCE [LARGE SCALE GENOMIC DNA]</scope>
    <source>
        <strain evidence="8 9">AGMB00827</strain>
    </source>
</reference>
<evidence type="ECO:0000256" key="2">
    <source>
        <dbReference type="ARBA" id="ARBA00008034"/>
    </source>
</evidence>
<dbReference type="InterPro" id="IPR001626">
    <property type="entry name" value="ABC_TroCD"/>
</dbReference>
<evidence type="ECO:0000256" key="7">
    <source>
        <dbReference type="SAM" id="Phobius"/>
    </source>
</evidence>
<evidence type="ECO:0000256" key="4">
    <source>
        <dbReference type="ARBA" id="ARBA00022989"/>
    </source>
</evidence>
<comment type="caution">
    <text evidence="8">The sequence shown here is derived from an EMBL/GenBank/DDBJ whole genome shotgun (WGS) entry which is preliminary data.</text>
</comment>
<dbReference type="Pfam" id="PF00950">
    <property type="entry name" value="ABC-3"/>
    <property type="match status" value="1"/>
</dbReference>
<evidence type="ECO:0000256" key="6">
    <source>
        <dbReference type="RuleBase" id="RU003943"/>
    </source>
</evidence>
<comment type="subcellular location">
    <subcellularLocation>
        <location evidence="6">Cell membrane</location>
        <topology evidence="6">Multi-pass membrane protein</topology>
    </subcellularLocation>
    <subcellularLocation>
        <location evidence="1">Membrane</location>
        <topology evidence="1">Multi-pass membrane protein</topology>
    </subcellularLocation>
</comment>
<sequence>MFAYEFMQRAFAVSTVLGIILPCIGLPVLLKRLSMLGDTLAHASLAGVAIGLCFGFNPLIGSVVACVVAGLSVEVVSSRLRAYQEISTVIVLAAAIGLAGIFTSFTGGGSSISGYLFGSVVTISDLEFKLVLGVAAVVIVIYRLIYTRLYLSVFDPAAAPLLGINTKTLSLVFSLLVAIAVSVAAKTIGSLIVSSLLVIPSITAMQLARTYKGTLACSIGISLACMYSGLTISYYCNLKPGSVIVLISVAVLLATLLIRHKARS</sequence>
<evidence type="ECO:0000313" key="8">
    <source>
        <dbReference type="EMBL" id="MBY4798145.1"/>
    </source>
</evidence>
<name>A0ABS7MM21_9ACTN</name>
<feature type="transmembrane region" description="Helical" evidence="7">
    <location>
        <begin position="128"/>
        <end position="146"/>
    </location>
</feature>
<dbReference type="EMBL" id="JAIMFO010000008">
    <property type="protein sequence ID" value="MBY4798145.1"/>
    <property type="molecule type" value="Genomic_DNA"/>
</dbReference>
<feature type="transmembrane region" description="Helical" evidence="7">
    <location>
        <begin position="215"/>
        <end position="235"/>
    </location>
</feature>
<keyword evidence="4 7" id="KW-1133">Transmembrane helix</keyword>
<evidence type="ECO:0000256" key="5">
    <source>
        <dbReference type="ARBA" id="ARBA00023136"/>
    </source>
</evidence>